<protein>
    <recommendedName>
        <fullName evidence="9">Arginine--tRNA ligase</fullName>
        <ecNumber evidence="9">6.1.1.19</ecNumber>
    </recommendedName>
    <alternativeName>
        <fullName evidence="9">Arginyl-tRNA synthetase</fullName>
        <shortName evidence="9">ArgRS</shortName>
    </alternativeName>
</protein>
<dbReference type="EMBL" id="CP040749">
    <property type="protein sequence ID" value="QCX39809.1"/>
    <property type="molecule type" value="Genomic_DNA"/>
</dbReference>
<dbReference type="PRINTS" id="PR01038">
    <property type="entry name" value="TRNASYNTHARG"/>
</dbReference>
<evidence type="ECO:0000256" key="3">
    <source>
        <dbReference type="ARBA" id="ARBA00022598"/>
    </source>
</evidence>
<comment type="subcellular location">
    <subcellularLocation>
        <location evidence="9">Cytoplasm</location>
    </subcellularLocation>
</comment>
<dbReference type="GO" id="GO:0004814">
    <property type="term" value="F:arginine-tRNA ligase activity"/>
    <property type="evidence" value="ECO:0007669"/>
    <property type="project" value="UniProtKB-UniRule"/>
</dbReference>
<keyword evidence="14" id="KW-1185">Reference proteome</keyword>
<dbReference type="FunFam" id="3.40.50.620:FF:000125">
    <property type="entry name" value="Arginine--tRNA ligase"/>
    <property type="match status" value="1"/>
</dbReference>
<evidence type="ECO:0000313" key="14">
    <source>
        <dbReference type="Proteomes" id="UP000306229"/>
    </source>
</evidence>
<keyword evidence="4 9" id="KW-0547">Nucleotide-binding</keyword>
<evidence type="ECO:0000259" key="11">
    <source>
        <dbReference type="SMART" id="SM00836"/>
    </source>
</evidence>
<evidence type="ECO:0000256" key="6">
    <source>
        <dbReference type="ARBA" id="ARBA00022917"/>
    </source>
</evidence>
<dbReference type="NCBIfam" id="TIGR00456">
    <property type="entry name" value="argS"/>
    <property type="match status" value="1"/>
</dbReference>
<dbReference type="SUPFAM" id="SSF47323">
    <property type="entry name" value="Anticodon-binding domain of a subclass of class I aminoacyl-tRNA synthetases"/>
    <property type="match status" value="1"/>
</dbReference>
<evidence type="ECO:0000256" key="10">
    <source>
        <dbReference type="RuleBase" id="RU363038"/>
    </source>
</evidence>
<dbReference type="AlphaFoldDB" id="A0A5B7TSD8"/>
<keyword evidence="3 9" id="KW-0436">Ligase</keyword>
<dbReference type="Gene3D" id="1.10.730.10">
    <property type="entry name" value="Isoleucyl-tRNA Synthetase, Domain 1"/>
    <property type="match status" value="1"/>
</dbReference>
<dbReference type="KEGG" id="fbe:FF125_15680"/>
<evidence type="ECO:0000256" key="2">
    <source>
        <dbReference type="ARBA" id="ARBA00022490"/>
    </source>
</evidence>
<evidence type="ECO:0000256" key="9">
    <source>
        <dbReference type="HAMAP-Rule" id="MF_00123"/>
    </source>
</evidence>
<dbReference type="SMART" id="SM01016">
    <property type="entry name" value="Arg_tRNA_synt_N"/>
    <property type="match status" value="1"/>
</dbReference>
<evidence type="ECO:0000256" key="5">
    <source>
        <dbReference type="ARBA" id="ARBA00022840"/>
    </source>
</evidence>
<sequence>MNIQETINKAIRAGLQEIYNVDIENVEFQATRKDFEGDITVVVFPFLKVIKGNPVEIGTKLGTYLTENVTEITKFNVVKGFLNLVLSDAYFIENFETSYQIDNFGIKEPESGQKSVMVEYSSPNTNKPLHLGHIRNNLLGYSVAEIIKASGKKVYKTQIINDRGIHICKSMLAWQKWGNGETPESTSLKGDKLVGNYYVKFDQEYKKEILDLVSKGYAEDDAKKQAPLLLEAQEMLQKWEANDKAVVDLWKEMNQWVYDGFEQTYKALGVDFDKNYYESDTYLLGKDIVSEGLEKGVFYKKDDGSVWIDLTDDGLDEKIVLRSDGTAVYMTQDIGTAIQRIKDYPDVGGLVYTVGNEQDYHFKVLFLILKKLGFDWAKNLYHLSYGMVDLPSGKMKSREGTVVDADDLLLDMTNTAREISEDLGKLEGYTDGEKASLFKTIGLGALKYHILKVDPKKRILFDPKESIDFQGNTGPFIQYTYARIQSILRKADFDYALVSNGNETVLEDKEKSVLKQLALFPEVVQQAAENYSPAVIANYTYDLVKEYNSFYQSIPILAAEDEQEKIFRVQLSKKTSEVIKSAFDMLGIEVPERM</sequence>
<name>A0A5B7TSD8_9FLAO</name>
<dbReference type="InterPro" id="IPR036695">
    <property type="entry name" value="Arg-tRNA-synth_N_sf"/>
</dbReference>
<organism evidence="13 14">
    <name type="scientific">Aureibaculum algae</name>
    <dbReference type="NCBI Taxonomy" id="2584122"/>
    <lineage>
        <taxon>Bacteria</taxon>
        <taxon>Pseudomonadati</taxon>
        <taxon>Bacteroidota</taxon>
        <taxon>Flavobacteriia</taxon>
        <taxon>Flavobacteriales</taxon>
        <taxon>Flavobacteriaceae</taxon>
        <taxon>Aureibaculum</taxon>
    </lineage>
</organism>
<feature type="domain" description="DALR anticodon binding" evidence="11">
    <location>
        <begin position="477"/>
        <end position="594"/>
    </location>
</feature>
<dbReference type="GO" id="GO:0005524">
    <property type="term" value="F:ATP binding"/>
    <property type="evidence" value="ECO:0007669"/>
    <property type="project" value="UniProtKB-UniRule"/>
</dbReference>
<accession>A0A5B7TSD8</accession>
<dbReference type="FunFam" id="1.10.730.10:FF:000006">
    <property type="entry name" value="Arginyl-tRNA synthetase 2, mitochondrial"/>
    <property type="match status" value="1"/>
</dbReference>
<feature type="short sequence motif" description="'HIGH' region" evidence="9">
    <location>
        <begin position="123"/>
        <end position="133"/>
    </location>
</feature>
<dbReference type="InterPro" id="IPR001412">
    <property type="entry name" value="aa-tRNA-synth_I_CS"/>
</dbReference>
<dbReference type="HAMAP" id="MF_00123">
    <property type="entry name" value="Arg_tRNA_synth"/>
    <property type="match status" value="1"/>
</dbReference>
<evidence type="ECO:0000256" key="8">
    <source>
        <dbReference type="ARBA" id="ARBA00049339"/>
    </source>
</evidence>
<dbReference type="InterPro" id="IPR009080">
    <property type="entry name" value="tRNAsynth_Ia_anticodon-bd"/>
</dbReference>
<dbReference type="Pfam" id="PF00750">
    <property type="entry name" value="tRNA-synt_1d"/>
    <property type="match status" value="1"/>
</dbReference>
<evidence type="ECO:0000313" key="13">
    <source>
        <dbReference type="EMBL" id="QCX39809.1"/>
    </source>
</evidence>
<dbReference type="InterPro" id="IPR005148">
    <property type="entry name" value="Arg-tRNA-synth_N"/>
</dbReference>
<dbReference type="Gene3D" id="3.40.50.620">
    <property type="entry name" value="HUPs"/>
    <property type="match status" value="1"/>
</dbReference>
<dbReference type="Pfam" id="PF03485">
    <property type="entry name" value="Arg_tRNA_synt_N"/>
    <property type="match status" value="1"/>
</dbReference>
<proteinExistence type="inferred from homology"/>
<gene>
    <name evidence="9" type="primary">argS</name>
    <name evidence="13" type="ORF">FF125_15680</name>
</gene>
<comment type="catalytic activity">
    <reaction evidence="8 9">
        <text>tRNA(Arg) + L-arginine + ATP = L-arginyl-tRNA(Arg) + AMP + diphosphate</text>
        <dbReference type="Rhea" id="RHEA:20301"/>
        <dbReference type="Rhea" id="RHEA-COMP:9658"/>
        <dbReference type="Rhea" id="RHEA-COMP:9673"/>
        <dbReference type="ChEBI" id="CHEBI:30616"/>
        <dbReference type="ChEBI" id="CHEBI:32682"/>
        <dbReference type="ChEBI" id="CHEBI:33019"/>
        <dbReference type="ChEBI" id="CHEBI:78442"/>
        <dbReference type="ChEBI" id="CHEBI:78513"/>
        <dbReference type="ChEBI" id="CHEBI:456215"/>
        <dbReference type="EC" id="6.1.1.19"/>
    </reaction>
</comment>
<dbReference type="EC" id="6.1.1.19" evidence="9"/>
<dbReference type="InterPro" id="IPR035684">
    <property type="entry name" value="ArgRS_core"/>
</dbReference>
<dbReference type="SUPFAM" id="SSF55190">
    <property type="entry name" value="Arginyl-tRNA synthetase (ArgRS), N-terminal 'additional' domain"/>
    <property type="match status" value="1"/>
</dbReference>
<keyword evidence="2 9" id="KW-0963">Cytoplasm</keyword>
<keyword evidence="6 9" id="KW-0648">Protein biosynthesis</keyword>
<keyword evidence="5 9" id="KW-0067">ATP-binding</keyword>
<dbReference type="SMART" id="SM00836">
    <property type="entry name" value="DALR_1"/>
    <property type="match status" value="1"/>
</dbReference>
<evidence type="ECO:0000256" key="1">
    <source>
        <dbReference type="ARBA" id="ARBA00005594"/>
    </source>
</evidence>
<dbReference type="SUPFAM" id="SSF52374">
    <property type="entry name" value="Nucleotidylyl transferase"/>
    <property type="match status" value="1"/>
</dbReference>
<reference evidence="13 14" key="1">
    <citation type="submission" date="2019-05" db="EMBL/GenBank/DDBJ databases">
        <title>Algicella ahnfeltiae gen. nov., sp. nov., a novel marine bacterium of the family Flavobacteriaceae isolated from a red alga.</title>
        <authorList>
            <person name="Nedashkovskaya O.I."/>
            <person name="Kukhlevskiy A.D."/>
            <person name="Kim S.-G."/>
            <person name="Zhukova N.V."/>
            <person name="Mikhailov V.V."/>
        </authorList>
    </citation>
    <scope>NUCLEOTIDE SEQUENCE [LARGE SCALE GENOMIC DNA]</scope>
    <source>
        <strain evidence="13 14">10Alg115</strain>
    </source>
</reference>
<dbReference type="Gene3D" id="3.30.1360.70">
    <property type="entry name" value="Arginyl tRNA synthetase N-terminal domain"/>
    <property type="match status" value="1"/>
</dbReference>
<dbReference type="PANTHER" id="PTHR11956:SF5">
    <property type="entry name" value="ARGININE--TRNA LIGASE, CYTOPLASMIC"/>
    <property type="match status" value="1"/>
</dbReference>
<dbReference type="Pfam" id="PF05746">
    <property type="entry name" value="DALR_1"/>
    <property type="match status" value="1"/>
</dbReference>
<evidence type="ECO:0000256" key="4">
    <source>
        <dbReference type="ARBA" id="ARBA00022741"/>
    </source>
</evidence>
<dbReference type="InterPro" id="IPR008909">
    <property type="entry name" value="DALR_anticod-bd"/>
</dbReference>
<evidence type="ECO:0000256" key="7">
    <source>
        <dbReference type="ARBA" id="ARBA00023146"/>
    </source>
</evidence>
<dbReference type="InterPro" id="IPR001278">
    <property type="entry name" value="Arg-tRNA-ligase"/>
</dbReference>
<comment type="similarity">
    <text evidence="1 9 10">Belongs to the class-I aminoacyl-tRNA synthetase family.</text>
</comment>
<dbReference type="PANTHER" id="PTHR11956">
    <property type="entry name" value="ARGINYL-TRNA SYNTHETASE"/>
    <property type="match status" value="1"/>
</dbReference>
<keyword evidence="7 9" id="KW-0030">Aminoacyl-tRNA synthetase</keyword>
<dbReference type="InterPro" id="IPR014729">
    <property type="entry name" value="Rossmann-like_a/b/a_fold"/>
</dbReference>
<dbReference type="Proteomes" id="UP000306229">
    <property type="component" value="Chromosome"/>
</dbReference>
<dbReference type="RefSeq" id="WP_138950665.1">
    <property type="nucleotide sequence ID" value="NZ_CP040749.1"/>
</dbReference>
<dbReference type="OrthoDB" id="9805987at2"/>
<dbReference type="PROSITE" id="PS00178">
    <property type="entry name" value="AA_TRNA_LIGASE_I"/>
    <property type="match status" value="1"/>
</dbReference>
<dbReference type="GO" id="GO:0005737">
    <property type="term" value="C:cytoplasm"/>
    <property type="evidence" value="ECO:0007669"/>
    <property type="project" value="UniProtKB-SubCell"/>
</dbReference>
<evidence type="ECO:0000259" key="12">
    <source>
        <dbReference type="SMART" id="SM01016"/>
    </source>
</evidence>
<dbReference type="GO" id="GO:0006420">
    <property type="term" value="P:arginyl-tRNA aminoacylation"/>
    <property type="evidence" value="ECO:0007669"/>
    <property type="project" value="UniProtKB-UniRule"/>
</dbReference>
<feature type="domain" description="Arginyl tRNA synthetase N-terminal" evidence="12">
    <location>
        <begin position="1"/>
        <end position="86"/>
    </location>
</feature>
<comment type="subunit">
    <text evidence="9">Monomer.</text>
</comment>